<dbReference type="Pfam" id="PF02714">
    <property type="entry name" value="RSN1_7TM"/>
    <property type="match status" value="1"/>
</dbReference>
<evidence type="ECO:0000313" key="14">
    <source>
        <dbReference type="Proteomes" id="UP000053831"/>
    </source>
</evidence>
<feature type="compositionally biased region" description="Polar residues" evidence="7">
    <location>
        <begin position="282"/>
        <end position="294"/>
    </location>
</feature>
<feature type="transmembrane region" description="Helical" evidence="8">
    <location>
        <begin position="564"/>
        <end position="590"/>
    </location>
</feature>
<dbReference type="Proteomes" id="UP000053831">
    <property type="component" value="Unassembled WGS sequence"/>
</dbReference>
<feature type="region of interest" description="Disordered" evidence="7">
    <location>
        <begin position="758"/>
        <end position="797"/>
    </location>
</feature>
<keyword evidence="6 8" id="KW-0472">Membrane</keyword>
<evidence type="ECO:0000256" key="4">
    <source>
        <dbReference type="ARBA" id="ARBA00022692"/>
    </source>
</evidence>
<feature type="domain" description="CSC1/OSCA1-like 7TM region" evidence="9">
    <location>
        <begin position="424"/>
        <end position="696"/>
    </location>
</feature>
<organism evidence="13 14">
    <name type="scientific">Escovopsis weberi</name>
    <dbReference type="NCBI Taxonomy" id="150374"/>
    <lineage>
        <taxon>Eukaryota</taxon>
        <taxon>Fungi</taxon>
        <taxon>Dikarya</taxon>
        <taxon>Ascomycota</taxon>
        <taxon>Pezizomycotina</taxon>
        <taxon>Sordariomycetes</taxon>
        <taxon>Hypocreomycetidae</taxon>
        <taxon>Hypocreales</taxon>
        <taxon>Hypocreaceae</taxon>
        <taxon>Escovopsis</taxon>
    </lineage>
</organism>
<dbReference type="PANTHER" id="PTHR13018">
    <property type="entry name" value="PROBABLE MEMBRANE PROTEIN DUF221-RELATED"/>
    <property type="match status" value="1"/>
</dbReference>
<feature type="transmembrane region" description="Helical" evidence="8">
    <location>
        <begin position="681"/>
        <end position="699"/>
    </location>
</feature>
<feature type="transmembrane region" description="Helical" evidence="8">
    <location>
        <begin position="635"/>
        <end position="655"/>
    </location>
</feature>
<keyword evidence="14" id="KW-1185">Reference proteome</keyword>
<evidence type="ECO:0008006" key="15">
    <source>
        <dbReference type="Google" id="ProtNLM"/>
    </source>
</evidence>
<proteinExistence type="inferred from homology"/>
<evidence type="ECO:0000313" key="13">
    <source>
        <dbReference type="EMBL" id="KOS20456.1"/>
    </source>
</evidence>
<protein>
    <recommendedName>
        <fullName evidence="15">Phosphate metabolism protein 7</fullName>
    </recommendedName>
</protein>
<keyword evidence="5 8" id="KW-1133">Transmembrane helix</keyword>
<feature type="transmembrane region" description="Helical" evidence="8">
    <location>
        <begin position="113"/>
        <end position="133"/>
    </location>
</feature>
<dbReference type="InterPro" id="IPR003864">
    <property type="entry name" value="CSC1/OSCA1-like_7TM"/>
</dbReference>
<dbReference type="Pfam" id="PF14703">
    <property type="entry name" value="PHM7_cyt"/>
    <property type="match status" value="1"/>
</dbReference>
<feature type="transmembrane region" description="Helical" evidence="8">
    <location>
        <begin position="470"/>
        <end position="495"/>
    </location>
</feature>
<feature type="transmembrane region" description="Helical" evidence="8">
    <location>
        <begin position="705"/>
        <end position="726"/>
    </location>
</feature>
<evidence type="ECO:0000256" key="6">
    <source>
        <dbReference type="ARBA" id="ARBA00023136"/>
    </source>
</evidence>
<feature type="domain" description="CSC1/OSCA1-like N-terminal transmembrane" evidence="11">
    <location>
        <begin position="34"/>
        <end position="184"/>
    </location>
</feature>
<feature type="domain" description="10TM putative phosphate transporter extracellular tail" evidence="10">
    <location>
        <begin position="843"/>
        <end position="938"/>
    </location>
</feature>
<evidence type="ECO:0000259" key="12">
    <source>
        <dbReference type="Pfam" id="PF14703"/>
    </source>
</evidence>
<accession>A0A0M8MVX6</accession>
<evidence type="ECO:0000256" key="2">
    <source>
        <dbReference type="ARBA" id="ARBA00007779"/>
    </source>
</evidence>
<dbReference type="OrthoDB" id="1076608at2759"/>
<comment type="subcellular location">
    <subcellularLocation>
        <location evidence="1">Membrane</location>
        <topology evidence="1">Multi-pass membrane protein</topology>
    </subcellularLocation>
</comment>
<evidence type="ECO:0000256" key="3">
    <source>
        <dbReference type="ARBA" id="ARBA00022448"/>
    </source>
</evidence>
<dbReference type="InterPro" id="IPR045122">
    <property type="entry name" value="Csc1-like"/>
</dbReference>
<feature type="transmembrane region" description="Helical" evidence="8">
    <location>
        <begin position="163"/>
        <end position="182"/>
    </location>
</feature>
<dbReference type="GO" id="GO:0005886">
    <property type="term" value="C:plasma membrane"/>
    <property type="evidence" value="ECO:0007669"/>
    <property type="project" value="TreeGrafter"/>
</dbReference>
<evidence type="ECO:0000259" key="10">
    <source>
        <dbReference type="Pfam" id="PF12621"/>
    </source>
</evidence>
<feature type="domain" description="CSC1/OSCA1-like cytosolic" evidence="12">
    <location>
        <begin position="207"/>
        <end position="412"/>
    </location>
</feature>
<dbReference type="Pfam" id="PF13967">
    <property type="entry name" value="RSN1_TM"/>
    <property type="match status" value="1"/>
</dbReference>
<evidence type="ECO:0000256" key="5">
    <source>
        <dbReference type="ARBA" id="ARBA00022989"/>
    </source>
</evidence>
<comment type="similarity">
    <text evidence="2">Belongs to the CSC1 (TC 1.A.17) family.</text>
</comment>
<evidence type="ECO:0000256" key="8">
    <source>
        <dbReference type="SAM" id="Phobius"/>
    </source>
</evidence>
<feature type="compositionally biased region" description="Low complexity" evidence="7">
    <location>
        <begin position="766"/>
        <end position="785"/>
    </location>
</feature>
<feature type="transmembrane region" description="Helical" evidence="8">
    <location>
        <begin position="611"/>
        <end position="629"/>
    </location>
</feature>
<gene>
    <name evidence="13" type="ORF">ESCO_005373</name>
</gene>
<dbReference type="EMBL" id="LGSR01000017">
    <property type="protein sequence ID" value="KOS20456.1"/>
    <property type="molecule type" value="Genomic_DNA"/>
</dbReference>
<feature type="transmembrane region" description="Helical" evidence="8">
    <location>
        <begin position="426"/>
        <end position="450"/>
    </location>
</feature>
<evidence type="ECO:0000256" key="7">
    <source>
        <dbReference type="SAM" id="MobiDB-lite"/>
    </source>
</evidence>
<dbReference type="InterPro" id="IPR032880">
    <property type="entry name" value="CSC1/OSCA1-like_N"/>
</dbReference>
<feature type="region of interest" description="Disordered" evidence="7">
    <location>
        <begin position="279"/>
        <end position="303"/>
    </location>
</feature>
<evidence type="ECO:0000259" key="11">
    <source>
        <dbReference type="Pfam" id="PF13967"/>
    </source>
</evidence>
<feature type="transmembrane region" description="Helical" evidence="8">
    <location>
        <begin position="30"/>
        <end position="54"/>
    </location>
</feature>
<keyword evidence="4 8" id="KW-0812">Transmembrane</keyword>
<dbReference type="InterPro" id="IPR027815">
    <property type="entry name" value="CSC1/OSCA1-like_cyt"/>
</dbReference>
<dbReference type="GO" id="GO:0005227">
    <property type="term" value="F:calcium-activated cation channel activity"/>
    <property type="evidence" value="ECO:0007669"/>
    <property type="project" value="InterPro"/>
</dbReference>
<feature type="transmembrane region" description="Helical" evidence="8">
    <location>
        <begin position="516"/>
        <end position="544"/>
    </location>
</feature>
<dbReference type="Pfam" id="PF12621">
    <property type="entry name" value="PHM7_ext"/>
    <property type="match status" value="1"/>
</dbReference>
<dbReference type="PANTHER" id="PTHR13018:SF26">
    <property type="entry name" value="DOMAIN PROTEIN, PUTATIVE (AFU_ORTHOLOGUE AFUA_5G10920)-RELATED"/>
    <property type="match status" value="1"/>
</dbReference>
<sequence length="946" mass="104409">MGNFISWLNKNLPPDPNMGSARGTTQPESVWGMIDTLVPVLVVSLGYIAVFLFFRRTQRRYYAPRTYLGSLREDERSPILPDGWFDWFGAFWRIPDLHALTHQSLDAYLFIRFLRVCTVICFVSLCLTWPILFPVNATGGLRLSQLEILSYANIDITTAKNRFFAHTFVAFAVYGFLMYTITRECIFFVNLRQAYLLHPQNARRISARTVLFTSVPDEYMSEARLRAMFNGVAVKTVWICGDASKLDEVVAERDDVAMRLEKAEIDLIRTVNKARIKALKKSGSSRPSTANNVATGDGHGNDDAEAAAAETVDGRYIPRSKRPQHRLGLLGLLGERVDTIDWCRSELERLVPEAERAQGEWKAGRFQKVNAAFIEFHTQSDAQAAYQVVTHHQALHMAPKAIGVKPSEVLWECLALPWWQVVLRRYAVYGFITAMIVFWAVPVGVVGIVSQVKTLESIPGLTWIKDIPGPILGVVSGLLPSVALSFLMSMVPVVMRLCARLAGAPTLAHVELFTQNAYFVFQIVQVFLVQTMTNAASTALVQIAKDPSKVFSILSSALPTTSNFYVSYFIVQGLTIAVGVVTEVTGLFVFRIMYRLFARTPRAMYQKWTNLSAISWGSVLPVYTNIAVISITYAVIAPIILFWATIGMGLFYLAYRYNILFVADTEVDTQGLIYPRALKQLFAGIYLAEGCMVGMFIVSKAPGPAVLMFLFLVFTILYNVTLLKTINPLLYNLPRSLQSHEEALMRADSGEALMRTDSAGAGESLTRNTTTEDSATATGTGTGTADPSRNTMSLDSTAAAKASPALASALAAGTGLGATVEGDAEKGGVQRPAPHKGNAVLKFFQPWRYASYSTLRELFETGEEIRIPTIYSSEAAAEAYMPPSATSRAPMLWVPEDAAGVSKQEIALTGRVIGMTDAGCVMDERGGIQWDAEGSRPPIWSEKVYY</sequence>
<reference evidence="13 14" key="1">
    <citation type="submission" date="2015-07" db="EMBL/GenBank/DDBJ databases">
        <title>The genome of the fungus Escovopsis weberi, a specialized disease agent of ant agriculture.</title>
        <authorList>
            <person name="de Man T.J."/>
            <person name="Stajich J.E."/>
            <person name="Kubicek C.P."/>
            <person name="Chenthamara K."/>
            <person name="Atanasova L."/>
            <person name="Druzhinina I.S."/>
            <person name="Birnbaum S."/>
            <person name="Barribeau S.M."/>
            <person name="Teiling C."/>
            <person name="Suen G."/>
            <person name="Currie C."/>
            <person name="Gerardo N.M."/>
        </authorList>
    </citation>
    <scope>NUCLEOTIDE SEQUENCE [LARGE SCALE GENOMIC DNA]</scope>
</reference>
<dbReference type="AlphaFoldDB" id="A0A0M8MVX6"/>
<name>A0A0M8MVX6_ESCWE</name>
<evidence type="ECO:0000259" key="9">
    <source>
        <dbReference type="Pfam" id="PF02714"/>
    </source>
</evidence>
<dbReference type="InterPro" id="IPR022257">
    <property type="entry name" value="PHM7_ext"/>
</dbReference>
<evidence type="ECO:0000256" key="1">
    <source>
        <dbReference type="ARBA" id="ARBA00004141"/>
    </source>
</evidence>
<comment type="caution">
    <text evidence="13">The sequence shown here is derived from an EMBL/GenBank/DDBJ whole genome shotgun (WGS) entry which is preliminary data.</text>
</comment>
<keyword evidence="3" id="KW-0813">Transport</keyword>